<name>A0ABR1W1T0_9PEZI</name>
<accession>A0ABR1W1T0</accession>
<evidence type="ECO:0000313" key="1">
    <source>
        <dbReference type="EMBL" id="KAK8076068.1"/>
    </source>
</evidence>
<comment type="caution">
    <text evidence="1">The sequence shown here is derived from an EMBL/GenBank/DDBJ whole genome shotgun (WGS) entry which is preliminary data.</text>
</comment>
<evidence type="ECO:0000313" key="2">
    <source>
        <dbReference type="Proteomes" id="UP001480595"/>
    </source>
</evidence>
<organism evidence="1 2">
    <name type="scientific">Apiospora phragmitis</name>
    <dbReference type="NCBI Taxonomy" id="2905665"/>
    <lineage>
        <taxon>Eukaryota</taxon>
        <taxon>Fungi</taxon>
        <taxon>Dikarya</taxon>
        <taxon>Ascomycota</taxon>
        <taxon>Pezizomycotina</taxon>
        <taxon>Sordariomycetes</taxon>
        <taxon>Xylariomycetidae</taxon>
        <taxon>Amphisphaeriales</taxon>
        <taxon>Apiosporaceae</taxon>
        <taxon>Apiospora</taxon>
    </lineage>
</organism>
<proteinExistence type="predicted"/>
<dbReference type="RefSeq" id="XP_066719027.1">
    <property type="nucleotide sequence ID" value="XM_066854749.1"/>
</dbReference>
<protein>
    <submittedName>
        <fullName evidence="1">Uncharacterized protein</fullName>
    </submittedName>
</protein>
<dbReference type="GeneID" id="92087812"/>
<keyword evidence="2" id="KW-1185">Reference proteome</keyword>
<gene>
    <name evidence="1" type="ORF">PG994_003340</name>
</gene>
<reference evidence="1 2" key="1">
    <citation type="submission" date="2023-01" db="EMBL/GenBank/DDBJ databases">
        <title>Analysis of 21 Apiospora genomes using comparative genomics revels a genus with tremendous synthesis potential of carbohydrate active enzymes and secondary metabolites.</title>
        <authorList>
            <person name="Sorensen T."/>
        </authorList>
    </citation>
    <scope>NUCLEOTIDE SEQUENCE [LARGE SCALE GENOMIC DNA]</scope>
    <source>
        <strain evidence="1 2">CBS 135458</strain>
    </source>
</reference>
<dbReference type="Proteomes" id="UP001480595">
    <property type="component" value="Unassembled WGS sequence"/>
</dbReference>
<sequence length="94" mass="9616">MGTSTSTTATATAEPPRLVRVVAVAVGLVDQSVIAAADPAAAEQKEEEKIKKLANAIGRAVAIANASGFSGMAVDDATVPSFRHQAVWYPAKGH</sequence>
<dbReference type="EMBL" id="JAQQWL010000004">
    <property type="protein sequence ID" value="KAK8076068.1"/>
    <property type="molecule type" value="Genomic_DNA"/>
</dbReference>